<dbReference type="GO" id="GO:0033214">
    <property type="term" value="P:siderophore-iron import into cell"/>
    <property type="evidence" value="ECO:0007669"/>
    <property type="project" value="TreeGrafter"/>
</dbReference>
<dbReference type="Gene3D" id="1.10.3470.10">
    <property type="entry name" value="ABC transporter involved in vitamin B12 uptake, BtuC"/>
    <property type="match status" value="2"/>
</dbReference>
<comment type="similarity">
    <text evidence="2">Belongs to the binding-protein-dependent transport system permease family. FecCD subfamily.</text>
</comment>
<feature type="transmembrane region" description="Helical" evidence="8">
    <location>
        <begin position="485"/>
        <end position="503"/>
    </location>
</feature>
<keyword evidence="3" id="KW-0813">Transport</keyword>
<dbReference type="InterPro" id="IPR037294">
    <property type="entry name" value="ABC_BtuC-like"/>
</dbReference>
<feature type="transmembrane region" description="Helical" evidence="8">
    <location>
        <begin position="572"/>
        <end position="603"/>
    </location>
</feature>
<feature type="transmembrane region" description="Helical" evidence="8">
    <location>
        <begin position="455"/>
        <end position="473"/>
    </location>
</feature>
<comment type="caution">
    <text evidence="9">The sequence shown here is derived from an EMBL/GenBank/DDBJ whole genome shotgun (WGS) entry which is preliminary data.</text>
</comment>
<feature type="transmembrane region" description="Helical" evidence="8">
    <location>
        <begin position="200"/>
        <end position="220"/>
    </location>
</feature>
<reference evidence="9 10" key="2">
    <citation type="submission" date="2014-09" db="EMBL/GenBank/DDBJ databases">
        <authorList>
            <consortium name="NBRP consortium"/>
            <person name="Sawabe T."/>
            <person name="Meirelles P."/>
            <person name="Nakanishi M."/>
            <person name="Sayaka M."/>
            <person name="Hattori M."/>
            <person name="Ohkuma M."/>
        </authorList>
    </citation>
    <scope>NUCLEOTIDE SEQUENCE [LARGE SCALE GENOMIC DNA]</scope>
    <source>
        <strain evidence="9 10">JCM 19240</strain>
    </source>
</reference>
<feature type="transmembrane region" description="Helical" evidence="8">
    <location>
        <begin position="398"/>
        <end position="417"/>
    </location>
</feature>
<feature type="transmembrane region" description="Helical" evidence="8">
    <location>
        <begin position="312"/>
        <end position="331"/>
    </location>
</feature>
<dbReference type="InterPro" id="IPR000522">
    <property type="entry name" value="ABC_transptr_permease_BtuC"/>
</dbReference>
<dbReference type="Proteomes" id="UP000029224">
    <property type="component" value="Unassembled WGS sequence"/>
</dbReference>
<dbReference type="Pfam" id="PF01032">
    <property type="entry name" value="FecCD"/>
    <property type="match status" value="2"/>
</dbReference>
<feature type="transmembrane region" description="Helical" evidence="8">
    <location>
        <begin position="12"/>
        <end position="30"/>
    </location>
</feature>
<evidence type="ECO:0000313" key="9">
    <source>
        <dbReference type="EMBL" id="GAL31639.1"/>
    </source>
</evidence>
<protein>
    <submittedName>
        <fullName evidence="9">Ferric aerobactin ABC transporter permease component</fullName>
    </submittedName>
</protein>
<comment type="subcellular location">
    <subcellularLocation>
        <location evidence="1">Cell membrane</location>
        <topology evidence="1">Multi-pass membrane protein</topology>
    </subcellularLocation>
</comment>
<feature type="transmembrane region" description="Helical" evidence="8">
    <location>
        <begin position="241"/>
        <end position="268"/>
    </location>
</feature>
<feature type="transmembrane region" description="Helical" evidence="8">
    <location>
        <begin position="429"/>
        <end position="448"/>
    </location>
</feature>
<organism evidence="9 10">
    <name type="scientific">Vibrio maritimus</name>
    <dbReference type="NCBI Taxonomy" id="990268"/>
    <lineage>
        <taxon>Bacteria</taxon>
        <taxon>Pseudomonadati</taxon>
        <taxon>Pseudomonadota</taxon>
        <taxon>Gammaproteobacteria</taxon>
        <taxon>Vibrionales</taxon>
        <taxon>Vibrionaceae</taxon>
        <taxon>Vibrio</taxon>
    </lineage>
</organism>
<keyword evidence="4" id="KW-1003">Cell membrane</keyword>
<evidence type="ECO:0000256" key="8">
    <source>
        <dbReference type="SAM" id="Phobius"/>
    </source>
</evidence>
<feature type="transmembrane region" description="Helical" evidence="8">
    <location>
        <begin position="640"/>
        <end position="660"/>
    </location>
</feature>
<feature type="transmembrane region" description="Helical" evidence="8">
    <location>
        <begin position="154"/>
        <end position="174"/>
    </location>
</feature>
<dbReference type="NCBIfam" id="NF007866">
    <property type="entry name" value="PRK10577.1-2"/>
    <property type="match status" value="1"/>
</dbReference>
<feature type="transmembrane region" description="Helical" evidence="8">
    <location>
        <begin position="615"/>
        <end position="634"/>
    </location>
</feature>
<reference evidence="9 10" key="1">
    <citation type="submission" date="2014-09" db="EMBL/GenBank/DDBJ databases">
        <title>Vibrio maritimus JCM 19240. (C210) whole genome shotgun sequence.</title>
        <authorList>
            <person name="Sawabe T."/>
            <person name="Meirelles P."/>
            <person name="Nakanishi M."/>
            <person name="Sayaka M."/>
            <person name="Hattori M."/>
            <person name="Ohkuma M."/>
        </authorList>
    </citation>
    <scope>NUCLEOTIDE SEQUENCE [LARGE SCALE GENOMIC DNA]</scope>
    <source>
        <strain evidence="9 10">JCM 19240</strain>
    </source>
</reference>
<keyword evidence="6 8" id="KW-1133">Transmembrane helix</keyword>
<dbReference type="OrthoDB" id="9811721at2"/>
<evidence type="ECO:0000256" key="5">
    <source>
        <dbReference type="ARBA" id="ARBA00022692"/>
    </source>
</evidence>
<keyword evidence="5 8" id="KW-0812">Transmembrane</keyword>
<dbReference type="SUPFAM" id="SSF81345">
    <property type="entry name" value="ABC transporter involved in vitamin B12 uptake, BtuC"/>
    <property type="match status" value="2"/>
</dbReference>
<evidence type="ECO:0000256" key="4">
    <source>
        <dbReference type="ARBA" id="ARBA00022475"/>
    </source>
</evidence>
<evidence type="ECO:0000256" key="7">
    <source>
        <dbReference type="ARBA" id="ARBA00023136"/>
    </source>
</evidence>
<name>A0A090SYU0_9VIBR</name>
<accession>A0A090SYU0</accession>
<feature type="transmembrane region" description="Helical" evidence="8">
    <location>
        <begin position="64"/>
        <end position="85"/>
    </location>
</feature>
<feature type="transmembrane region" description="Helical" evidence="8">
    <location>
        <begin position="280"/>
        <end position="300"/>
    </location>
</feature>
<dbReference type="GO" id="GO:0022857">
    <property type="term" value="F:transmembrane transporter activity"/>
    <property type="evidence" value="ECO:0007669"/>
    <property type="project" value="InterPro"/>
</dbReference>
<evidence type="ECO:0000256" key="6">
    <source>
        <dbReference type="ARBA" id="ARBA00022989"/>
    </source>
</evidence>
<sequence length="664" mass="70270">MQLTAHRDTAPFGKMALFVFVSAFALIWLFQNAVPYRLSFSEWQTYFFSRDDSDYRQLILHFTFFPRLSMALLCGAALAIAGCLMQHLLQNPLASPTTLGVAAGAELGMTTSLLAGVVGGSVIQYAYAFGGGMIAASLVFLLTAKRGFAPLQMVLAGMVVTLFLGATNMMLVMLNEQQLTSLFVWGAGALAQQGWDNSVLLLWVLAVVLALVLLMLRPLSALELGSEVAESAGVNVARIRVFGLGLSVVITSIVVATVGVIGFVGLVAPTIAKMLGARKFVQRVLLSGGVGALLLLTADLIIQPFSGVSSELLPTGAMTALFGAPCLLWLLTKQKFASSFKAEEVTNKVYNPKPFASVVWCLTLLLAIVTTLALLLGRTQIGWGFSTDLSILDLRTPRVLGAIFAGCGLALAGTMVQRITVNPMASPEVMGISSGAALALVLCAWFGFTPTRIEQILYGGVGAALVMIVILQFSKRSNYAPSQLLLTGIAVSAALDAILRVALSSGQDNVQALLTWLSGSTYLASYNDVLALGLGIVVFGGATYAASRWLDILNLGQVSAVSVGVNTKQTRLFLLVMASLLTALSTLVIGPLSFVGLLAPHIARALGQYNAKNQLVVACLVGSILMVSADWLGRTIWFPWQFPAGLMASVVGGAYFLLLLRKGN</sequence>
<feature type="transmembrane region" description="Helical" evidence="8">
    <location>
        <begin position="524"/>
        <end position="546"/>
    </location>
</feature>
<dbReference type="AlphaFoldDB" id="A0A090SYU0"/>
<evidence type="ECO:0000256" key="1">
    <source>
        <dbReference type="ARBA" id="ARBA00004651"/>
    </source>
</evidence>
<gene>
    <name evidence="9" type="ORF">JCM19240_5070</name>
</gene>
<keyword evidence="7 8" id="KW-0472">Membrane</keyword>
<evidence type="ECO:0000256" key="3">
    <source>
        <dbReference type="ARBA" id="ARBA00022448"/>
    </source>
</evidence>
<dbReference type="EMBL" id="BBMT01000001">
    <property type="protein sequence ID" value="GAL31639.1"/>
    <property type="molecule type" value="Genomic_DNA"/>
</dbReference>
<feature type="transmembrane region" description="Helical" evidence="8">
    <location>
        <begin position="124"/>
        <end position="142"/>
    </location>
</feature>
<dbReference type="GO" id="GO:0005886">
    <property type="term" value="C:plasma membrane"/>
    <property type="evidence" value="ECO:0007669"/>
    <property type="project" value="UniProtKB-SubCell"/>
</dbReference>
<keyword evidence="10" id="KW-1185">Reference proteome</keyword>
<evidence type="ECO:0000313" key="10">
    <source>
        <dbReference type="Proteomes" id="UP000029224"/>
    </source>
</evidence>
<dbReference type="PANTHER" id="PTHR30472">
    <property type="entry name" value="FERRIC ENTEROBACTIN TRANSPORT SYSTEM PERMEASE PROTEIN"/>
    <property type="match status" value="1"/>
</dbReference>
<proteinExistence type="inferred from homology"/>
<dbReference type="CDD" id="cd06550">
    <property type="entry name" value="TM_ABC_iron-siderophores_like"/>
    <property type="match status" value="2"/>
</dbReference>
<evidence type="ECO:0000256" key="2">
    <source>
        <dbReference type="ARBA" id="ARBA00007935"/>
    </source>
</evidence>
<dbReference type="PANTHER" id="PTHR30472:SF37">
    <property type="entry name" value="FE(3+) DICITRATE TRANSPORT SYSTEM PERMEASE PROTEIN FECD-RELATED"/>
    <property type="match status" value="1"/>
</dbReference>
<feature type="transmembrane region" description="Helical" evidence="8">
    <location>
        <begin position="355"/>
        <end position="377"/>
    </location>
</feature>